<dbReference type="Proteomes" id="UP000034536">
    <property type="component" value="Unassembled WGS sequence"/>
</dbReference>
<reference evidence="1 2" key="1">
    <citation type="journal article" date="2015" name="Nature">
        <title>rRNA introns, odd ribosomes, and small enigmatic genomes across a large radiation of phyla.</title>
        <authorList>
            <person name="Brown C.T."/>
            <person name="Hug L.A."/>
            <person name="Thomas B.C."/>
            <person name="Sharon I."/>
            <person name="Castelle C.J."/>
            <person name="Singh A."/>
            <person name="Wilkins M.J."/>
            <person name="Williams K.H."/>
            <person name="Banfield J.F."/>
        </authorList>
    </citation>
    <scope>NUCLEOTIDE SEQUENCE [LARGE SCALE GENOMIC DNA]</scope>
</reference>
<proteinExistence type="predicted"/>
<gene>
    <name evidence="1" type="ORF">UR89_C0004G0024</name>
</gene>
<evidence type="ECO:0000313" key="2">
    <source>
        <dbReference type="Proteomes" id="UP000034536"/>
    </source>
</evidence>
<dbReference type="AlphaFoldDB" id="A0A0G0FI97"/>
<sequence length="782" mass="92056">MSVINHSSLITSQIDKYLTKVIINSSKVFSHLFSVDTAFPKLPLNERGRFNSTGQCATASRLLKDIINEKFPNLELSNTFGNVENKLTGHIGTFHTWLEIKDPNDPYIIDITPKQKYAFGSDSPSLILGRQSELSVLGLRYSAIRYDTDEILKNKNIEPGAKTWERYKTLKERFQVIQRTKNLYKLINNLKIFIPVGDEKNRKEIIRYFSKNFFYDNIIDINDIYKVISFFLLQNLKETFQIKYISKLVNKPDFFKGLYQYIKKIRKNLSNLNYYSERDSMVYFSGNQKISKKMNSILVEKIAKKIVNMSLFRMLASELIISELAKKNNLLITGDYERDVDLIDTTIFEILVVSKNKLNEFNHIKQLDPIICDFKLNHLNDYQDIYNNFIKIIKKQSQRKLLTVLQKTSKIKKMEWQISDNPFIVSIKNHINKNRTLPMDLQIQIMLYLTSYDYKYVWSGKTNSLMKVAKSINDNKGHESNQFWDISFKPNEKIINKVITQCEAQLDSLYKEFPNNLKIYLEKLISDKPPVNLQGEIRIIRKGNISINHASGTRIYFKKTNKKINTIMGKFFHYLHSERVEKGTLGYGAFLKDWPIPFAWLCFSKIDREYKKNMYRFFNLESYRILEITRGWNASWAPKNMMSSLFSYATNQIKKDWVKKVNNGHYINKPLLGFSTVINPNLGFTAKWLRGSQFFPCGFRPALTYFYPDNNNNHVVVTRRRFLSQFKVDKLTDLHNHKSIVKSKMPLLPLIELILIFDKNKRTQFIDNPYLYYIPKKDYELH</sequence>
<protein>
    <submittedName>
        <fullName evidence="1">Uncharacterized protein</fullName>
    </submittedName>
</protein>
<comment type="caution">
    <text evidence="1">The sequence shown here is derived from an EMBL/GenBank/DDBJ whole genome shotgun (WGS) entry which is preliminary data.</text>
</comment>
<dbReference type="EMBL" id="LBQX01000004">
    <property type="protein sequence ID" value="KKP87235.1"/>
    <property type="molecule type" value="Genomic_DNA"/>
</dbReference>
<organism evidence="1 2">
    <name type="scientific">Candidatus Roizmanbacteria bacterium GW2011_GWA2_35_8</name>
    <dbReference type="NCBI Taxonomy" id="1618479"/>
    <lineage>
        <taxon>Bacteria</taxon>
        <taxon>Candidatus Roizmaniibacteriota</taxon>
    </lineage>
</organism>
<accession>A0A0G0FI97</accession>
<evidence type="ECO:0000313" key="1">
    <source>
        <dbReference type="EMBL" id="KKP87235.1"/>
    </source>
</evidence>
<name>A0A0G0FI97_9BACT</name>